<organism evidence="2 3">
    <name type="scientific">Stylosanthes scabra</name>
    <dbReference type="NCBI Taxonomy" id="79078"/>
    <lineage>
        <taxon>Eukaryota</taxon>
        <taxon>Viridiplantae</taxon>
        <taxon>Streptophyta</taxon>
        <taxon>Embryophyta</taxon>
        <taxon>Tracheophyta</taxon>
        <taxon>Spermatophyta</taxon>
        <taxon>Magnoliopsida</taxon>
        <taxon>eudicotyledons</taxon>
        <taxon>Gunneridae</taxon>
        <taxon>Pentapetalae</taxon>
        <taxon>rosids</taxon>
        <taxon>fabids</taxon>
        <taxon>Fabales</taxon>
        <taxon>Fabaceae</taxon>
        <taxon>Papilionoideae</taxon>
        <taxon>50 kb inversion clade</taxon>
        <taxon>dalbergioids sensu lato</taxon>
        <taxon>Dalbergieae</taxon>
        <taxon>Pterocarpus clade</taxon>
        <taxon>Stylosanthes</taxon>
    </lineage>
</organism>
<protein>
    <submittedName>
        <fullName evidence="2">Uncharacterized protein</fullName>
    </submittedName>
</protein>
<dbReference type="EMBL" id="JASCZI010242018">
    <property type="protein sequence ID" value="MED6209094.1"/>
    <property type="molecule type" value="Genomic_DNA"/>
</dbReference>
<evidence type="ECO:0000313" key="2">
    <source>
        <dbReference type="EMBL" id="MED6209094.1"/>
    </source>
</evidence>
<name>A0ABU6YGG9_9FABA</name>
<feature type="region of interest" description="Disordered" evidence="1">
    <location>
        <begin position="37"/>
        <end position="129"/>
    </location>
</feature>
<evidence type="ECO:0000256" key="1">
    <source>
        <dbReference type="SAM" id="MobiDB-lite"/>
    </source>
</evidence>
<keyword evidence="3" id="KW-1185">Reference proteome</keyword>
<comment type="caution">
    <text evidence="2">The sequence shown here is derived from an EMBL/GenBank/DDBJ whole genome shotgun (WGS) entry which is preliminary data.</text>
</comment>
<reference evidence="2 3" key="1">
    <citation type="journal article" date="2023" name="Plants (Basel)">
        <title>Bridging the Gap: Combining Genomics and Transcriptomics Approaches to Understand Stylosanthes scabra, an Orphan Legume from the Brazilian Caatinga.</title>
        <authorList>
            <person name="Ferreira-Neto J.R.C."/>
            <person name="da Silva M.D."/>
            <person name="Binneck E."/>
            <person name="de Melo N.F."/>
            <person name="da Silva R.H."/>
            <person name="de Melo A.L.T.M."/>
            <person name="Pandolfi V."/>
            <person name="Bustamante F.O."/>
            <person name="Brasileiro-Vidal A.C."/>
            <person name="Benko-Iseppon A.M."/>
        </authorList>
    </citation>
    <scope>NUCLEOTIDE SEQUENCE [LARGE SCALE GENOMIC DNA]</scope>
    <source>
        <tissue evidence="2">Leaves</tissue>
    </source>
</reference>
<feature type="compositionally biased region" description="Basic and acidic residues" evidence="1">
    <location>
        <begin position="45"/>
        <end position="58"/>
    </location>
</feature>
<evidence type="ECO:0000313" key="3">
    <source>
        <dbReference type="Proteomes" id="UP001341840"/>
    </source>
</evidence>
<proteinExistence type="predicted"/>
<feature type="compositionally biased region" description="Polar residues" evidence="1">
    <location>
        <begin position="87"/>
        <end position="112"/>
    </location>
</feature>
<sequence length="129" mass="14552">MALEPCHLDLYSSSYDPISVKRSGLTALGELNTTLTLAPSVENSYSRDKKRGAGDLSRRWKTKSQSTTKEECENSHPQPTPEKEVNQRNQTIQQLETATLRETNSRSCNRLGSSEKSRRARKETASRPR</sequence>
<dbReference type="Proteomes" id="UP001341840">
    <property type="component" value="Unassembled WGS sequence"/>
</dbReference>
<gene>
    <name evidence="2" type="ORF">PIB30_051357</name>
</gene>
<accession>A0ABU6YGG9</accession>
<feature type="compositionally biased region" description="Basic and acidic residues" evidence="1">
    <location>
        <begin position="113"/>
        <end position="129"/>
    </location>
</feature>